<proteinExistence type="predicted"/>
<dbReference type="EMBL" id="CP045644">
    <property type="protein sequence ID" value="QFZ83534.1"/>
    <property type="molecule type" value="Genomic_DNA"/>
</dbReference>
<accession>A0A5Q0M4Q1</accession>
<gene>
    <name evidence="1" type="ORF">GFK26_12575</name>
</gene>
<dbReference type="AlphaFoldDB" id="A0A5Q0M4Q1"/>
<reference evidence="1 2" key="1">
    <citation type="submission" date="2019-10" db="EMBL/GenBank/DDBJ databases">
        <title>Complete genome sequence of Variovorax paradoxus 5C-2.</title>
        <authorList>
            <person name="Gogoleva N.E."/>
            <person name="Balkin A.S."/>
        </authorList>
    </citation>
    <scope>NUCLEOTIDE SEQUENCE [LARGE SCALE GENOMIC DNA]</scope>
    <source>
        <strain evidence="1 2">5C-2</strain>
    </source>
</reference>
<sequence>MQFLAAQLGCSVGEFSAAFGRLKPALLGSVSGYSSVLAEFGGRFEQREKIYLFASWPNLEAALQHIVDERKRAHLFCPDPEQGA</sequence>
<evidence type="ECO:0000313" key="2">
    <source>
        <dbReference type="Proteomes" id="UP000326780"/>
    </source>
</evidence>
<evidence type="ECO:0000313" key="1">
    <source>
        <dbReference type="EMBL" id="QFZ83534.1"/>
    </source>
</evidence>
<organism evidence="1 2">
    <name type="scientific">Variovorax paradoxus</name>
    <dbReference type="NCBI Taxonomy" id="34073"/>
    <lineage>
        <taxon>Bacteria</taxon>
        <taxon>Pseudomonadati</taxon>
        <taxon>Pseudomonadota</taxon>
        <taxon>Betaproteobacteria</taxon>
        <taxon>Burkholderiales</taxon>
        <taxon>Comamonadaceae</taxon>
        <taxon>Variovorax</taxon>
    </lineage>
</organism>
<dbReference type="RefSeq" id="WP_153282247.1">
    <property type="nucleotide sequence ID" value="NZ_CP045644.1"/>
</dbReference>
<protein>
    <submittedName>
        <fullName evidence="1">Uncharacterized protein</fullName>
    </submittedName>
</protein>
<dbReference type="Proteomes" id="UP000326780">
    <property type="component" value="Chromosome"/>
</dbReference>
<name>A0A5Q0M4Q1_VARPD</name>